<dbReference type="Proteomes" id="UP000323567">
    <property type="component" value="Unassembled WGS sequence"/>
</dbReference>
<comment type="caution">
    <text evidence="1">The sequence shown here is derived from an EMBL/GenBank/DDBJ whole genome shotgun (WGS) entry which is preliminary data.</text>
</comment>
<protein>
    <submittedName>
        <fullName evidence="1">Uncharacterized protein</fullName>
    </submittedName>
</protein>
<dbReference type="RefSeq" id="WP_118406690.1">
    <property type="nucleotide sequence ID" value="NZ_DAITRP010000004.1"/>
</dbReference>
<accession>A0A5B3GAL3</accession>
<organism evidence="1 2">
    <name type="scientific">Alistipes shahii</name>
    <dbReference type="NCBI Taxonomy" id="328814"/>
    <lineage>
        <taxon>Bacteria</taxon>
        <taxon>Pseudomonadati</taxon>
        <taxon>Bacteroidota</taxon>
        <taxon>Bacteroidia</taxon>
        <taxon>Bacteroidales</taxon>
        <taxon>Rikenellaceae</taxon>
        <taxon>Alistipes</taxon>
    </lineage>
</organism>
<dbReference type="AlphaFoldDB" id="A0A5B3GAL3"/>
<evidence type="ECO:0000313" key="1">
    <source>
        <dbReference type="EMBL" id="KAA2370242.1"/>
    </source>
</evidence>
<sequence length="156" mass="17712">MTEFERGAKVRRINTLMSACRLIPNRTDILALWDARSYDELTDNEIVALQAYMEFAHRAKTTPATDAIRRLRSQVLAHLTKLGMYASPEDWTKVNRFLLQRRICGRLLYMLDAQELQALVRKLRAIGDKKPATTSRPSVQVTPIYIIPGGGPTVVN</sequence>
<reference evidence="1 2" key="1">
    <citation type="journal article" date="2019" name="Nat. Med.">
        <title>A library of human gut bacterial isolates paired with longitudinal multiomics data enables mechanistic microbiome research.</title>
        <authorList>
            <person name="Poyet M."/>
            <person name="Groussin M."/>
            <person name="Gibbons S.M."/>
            <person name="Avila-Pacheco J."/>
            <person name="Jiang X."/>
            <person name="Kearney S.M."/>
            <person name="Perrotta A.R."/>
            <person name="Berdy B."/>
            <person name="Zhao S."/>
            <person name="Lieberman T.D."/>
            <person name="Swanson P.K."/>
            <person name="Smith M."/>
            <person name="Roesemann S."/>
            <person name="Alexander J.E."/>
            <person name="Rich S.A."/>
            <person name="Livny J."/>
            <person name="Vlamakis H."/>
            <person name="Clish C."/>
            <person name="Bullock K."/>
            <person name="Deik A."/>
            <person name="Scott J."/>
            <person name="Pierce K.A."/>
            <person name="Xavier R.J."/>
            <person name="Alm E.J."/>
        </authorList>
    </citation>
    <scope>NUCLEOTIDE SEQUENCE [LARGE SCALE GENOMIC DNA]</scope>
    <source>
        <strain evidence="1 2">BIOML-A2</strain>
    </source>
</reference>
<evidence type="ECO:0000313" key="2">
    <source>
        <dbReference type="Proteomes" id="UP000323567"/>
    </source>
</evidence>
<proteinExistence type="predicted"/>
<name>A0A5B3GAL3_9BACT</name>
<gene>
    <name evidence="1" type="ORF">F2Y13_07890</name>
</gene>
<dbReference type="EMBL" id="VVXK01000009">
    <property type="protein sequence ID" value="KAA2370242.1"/>
    <property type="molecule type" value="Genomic_DNA"/>
</dbReference>